<keyword evidence="6" id="KW-0547">Nucleotide-binding</keyword>
<evidence type="ECO:0000313" key="12">
    <source>
        <dbReference type="EMBL" id="MDY0410237.1"/>
    </source>
</evidence>
<keyword evidence="5" id="KW-0677">Repeat</keyword>
<evidence type="ECO:0000256" key="10">
    <source>
        <dbReference type="ARBA" id="ARBA00025157"/>
    </source>
</evidence>
<keyword evidence="13" id="KW-1185">Reference proteome</keyword>
<dbReference type="CDD" id="cd03225">
    <property type="entry name" value="ABC_cobalt_CbiO_domain1"/>
    <property type="match status" value="1"/>
</dbReference>
<keyword evidence="7 12" id="KW-0067">ATP-binding</keyword>
<keyword evidence="9" id="KW-0472">Membrane</keyword>
<evidence type="ECO:0000256" key="3">
    <source>
        <dbReference type="ARBA" id="ARBA00022448"/>
    </source>
</evidence>
<dbReference type="InterPro" id="IPR003593">
    <property type="entry name" value="AAA+_ATPase"/>
</dbReference>
<evidence type="ECO:0000256" key="7">
    <source>
        <dbReference type="ARBA" id="ARBA00022840"/>
    </source>
</evidence>
<dbReference type="InterPro" id="IPR027417">
    <property type="entry name" value="P-loop_NTPase"/>
</dbReference>
<keyword evidence="3" id="KW-0813">Transport</keyword>
<evidence type="ECO:0000313" key="13">
    <source>
        <dbReference type="Proteomes" id="UP001275315"/>
    </source>
</evidence>
<dbReference type="SMART" id="SM00382">
    <property type="entry name" value="AAA"/>
    <property type="match status" value="1"/>
</dbReference>
<dbReference type="PANTHER" id="PTHR43553">
    <property type="entry name" value="HEAVY METAL TRANSPORTER"/>
    <property type="match status" value="1"/>
</dbReference>
<dbReference type="PROSITE" id="PS50893">
    <property type="entry name" value="ABC_TRANSPORTER_2"/>
    <property type="match status" value="1"/>
</dbReference>
<comment type="similarity">
    <text evidence="2">Belongs to the ABC transporter superfamily.</text>
</comment>
<accession>A0ABU5CV28</accession>
<feature type="domain" description="ABC transporter" evidence="11">
    <location>
        <begin position="4"/>
        <end position="242"/>
    </location>
</feature>
<evidence type="ECO:0000256" key="2">
    <source>
        <dbReference type="ARBA" id="ARBA00005417"/>
    </source>
</evidence>
<proteinExistence type="inferred from homology"/>
<dbReference type="Gene3D" id="3.40.50.300">
    <property type="entry name" value="P-loop containing nucleotide triphosphate hydrolases"/>
    <property type="match status" value="1"/>
</dbReference>
<dbReference type="Pfam" id="PF00005">
    <property type="entry name" value="ABC_tran"/>
    <property type="match status" value="1"/>
</dbReference>
<evidence type="ECO:0000256" key="5">
    <source>
        <dbReference type="ARBA" id="ARBA00022737"/>
    </source>
</evidence>
<gene>
    <name evidence="12" type="ORF">RWD45_18890</name>
</gene>
<evidence type="ECO:0000256" key="6">
    <source>
        <dbReference type="ARBA" id="ARBA00022741"/>
    </source>
</evidence>
<comment type="caution">
    <text evidence="12">The sequence shown here is derived from an EMBL/GenBank/DDBJ whole genome shotgun (WGS) entry which is preliminary data.</text>
</comment>
<dbReference type="EMBL" id="JAWDIQ010000003">
    <property type="protein sequence ID" value="MDY0410237.1"/>
    <property type="molecule type" value="Genomic_DNA"/>
</dbReference>
<name>A0ABU5CV28_9BACI</name>
<protein>
    <submittedName>
        <fullName evidence="12">ABC transporter ATP-binding protein</fullName>
    </submittedName>
</protein>
<keyword evidence="8" id="KW-1278">Translocase</keyword>
<dbReference type="SUPFAM" id="SSF52540">
    <property type="entry name" value="P-loop containing nucleoside triphosphate hydrolases"/>
    <property type="match status" value="1"/>
</dbReference>
<comment type="function">
    <text evidence="10">Probably part of an ABC transporter complex. Responsible for energy coupling to the transport system.</text>
</comment>
<evidence type="ECO:0000256" key="4">
    <source>
        <dbReference type="ARBA" id="ARBA00022475"/>
    </source>
</evidence>
<organism evidence="12 13">
    <name type="scientific">Paracerasibacillus soli</name>
    <dbReference type="NCBI Taxonomy" id="480284"/>
    <lineage>
        <taxon>Bacteria</taxon>
        <taxon>Bacillati</taxon>
        <taxon>Bacillota</taxon>
        <taxon>Bacilli</taxon>
        <taxon>Bacillales</taxon>
        <taxon>Bacillaceae</taxon>
        <taxon>Paracerasibacillus</taxon>
    </lineage>
</organism>
<dbReference type="Proteomes" id="UP001275315">
    <property type="component" value="Unassembled WGS sequence"/>
</dbReference>
<dbReference type="PROSITE" id="PS00211">
    <property type="entry name" value="ABC_TRANSPORTER_1"/>
    <property type="match status" value="1"/>
</dbReference>
<evidence type="ECO:0000256" key="8">
    <source>
        <dbReference type="ARBA" id="ARBA00022967"/>
    </source>
</evidence>
<evidence type="ECO:0000256" key="1">
    <source>
        <dbReference type="ARBA" id="ARBA00004202"/>
    </source>
</evidence>
<dbReference type="InterPro" id="IPR015856">
    <property type="entry name" value="ABC_transpr_CbiO/EcfA_su"/>
</dbReference>
<evidence type="ECO:0000256" key="9">
    <source>
        <dbReference type="ARBA" id="ARBA00023136"/>
    </source>
</evidence>
<keyword evidence="4" id="KW-1003">Cell membrane</keyword>
<dbReference type="RefSeq" id="WP_320381109.1">
    <property type="nucleotide sequence ID" value="NZ_JAWDIQ010000003.1"/>
</dbReference>
<comment type="subcellular location">
    <subcellularLocation>
        <location evidence="1">Cell membrane</location>
        <topology evidence="1">Peripheral membrane protein</topology>
    </subcellularLocation>
</comment>
<dbReference type="InterPro" id="IPR017871">
    <property type="entry name" value="ABC_transporter-like_CS"/>
</dbReference>
<dbReference type="InterPro" id="IPR003439">
    <property type="entry name" value="ABC_transporter-like_ATP-bd"/>
</dbReference>
<evidence type="ECO:0000259" key="11">
    <source>
        <dbReference type="PROSITE" id="PS50893"/>
    </source>
</evidence>
<dbReference type="GO" id="GO:0005524">
    <property type="term" value="F:ATP binding"/>
    <property type="evidence" value="ECO:0007669"/>
    <property type="project" value="UniProtKB-KW"/>
</dbReference>
<sequence>MAMIQINNLSFQYADTEENTLENLSLHIKEGDFVLLCGPSGCGKTTLLRLLKKEIAPVGHVTGDILYRGKLLNEWDDRILIEEIGFVFQDPENQIIMDDVMQEIVFNMENLHYSQLEMRKRLAELVHFFGMESLLQTKTSELSGGQKQMLNLLSVLLLKPTLLLLDEPTSQLDPVAAKDFILMLERMNKEMGITIILVEHRLEELFSIADHVVCMEQGNIIYEGTSKDVIYSAFQQQDEVFSSYVPSISQLYMKKERNPKLLEIPLTVKECKAWLRTLPTFTKRHADAKTVTDKRPILN</sequence>
<dbReference type="InterPro" id="IPR050095">
    <property type="entry name" value="ECF_ABC_transporter_ATP-bd"/>
</dbReference>
<dbReference type="PANTHER" id="PTHR43553:SF23">
    <property type="entry name" value="ABC TRANSPORTER ATP-BINDING COMPONENT"/>
    <property type="match status" value="1"/>
</dbReference>
<reference evidence="12 13" key="1">
    <citation type="submission" date="2023-10" db="EMBL/GenBank/DDBJ databases">
        <title>Virgibacillus soli CC-YMP-6 genome.</title>
        <authorList>
            <person name="Miliotis G."/>
            <person name="Sengupta P."/>
            <person name="Hameed A."/>
            <person name="Chuvochina M."/>
            <person name="Mcdonagh F."/>
            <person name="Simpson A.C."/>
            <person name="Singh N.K."/>
            <person name="Rekha P.D."/>
            <person name="Raman K."/>
            <person name="Hugenholtz P."/>
            <person name="Venkateswaran K."/>
        </authorList>
    </citation>
    <scope>NUCLEOTIDE SEQUENCE [LARGE SCALE GENOMIC DNA]</scope>
    <source>
        <strain evidence="12 13">CC-YMP-6</strain>
    </source>
</reference>